<dbReference type="InterPro" id="IPR016103">
    <property type="entry name" value="ProQ/FinO"/>
</dbReference>
<dbReference type="Pfam" id="PF04352">
    <property type="entry name" value="ProQ"/>
    <property type="match status" value="1"/>
</dbReference>
<dbReference type="PANTHER" id="PTHR38106:SF1">
    <property type="entry name" value="RNA CHAPERONE PROQ"/>
    <property type="match status" value="1"/>
</dbReference>
<dbReference type="GO" id="GO:0034057">
    <property type="term" value="F:RNA strand-exchange activity"/>
    <property type="evidence" value="ECO:0007669"/>
    <property type="project" value="InterPro"/>
</dbReference>
<keyword evidence="3" id="KW-0143">Chaperone</keyword>
<accession>A0A5B8R792</accession>
<dbReference type="Gene3D" id="1.10.1710.10">
    <property type="entry name" value="ProQ/FinO domain"/>
    <property type="match status" value="1"/>
</dbReference>
<protein>
    <submittedName>
        <fullName evidence="6">RNA chaperone ProQ</fullName>
    </submittedName>
</protein>
<keyword evidence="1" id="KW-0963">Cytoplasm</keyword>
<name>A0A5B8R792_9ZZZZ</name>
<dbReference type="SUPFAM" id="SSF48657">
    <property type="entry name" value="FinO-like"/>
    <property type="match status" value="1"/>
</dbReference>
<feature type="compositionally biased region" description="Basic and acidic residues" evidence="4">
    <location>
        <begin position="140"/>
        <end position="154"/>
    </location>
</feature>
<evidence type="ECO:0000256" key="2">
    <source>
        <dbReference type="ARBA" id="ARBA00022884"/>
    </source>
</evidence>
<feature type="region of interest" description="Disordered" evidence="4">
    <location>
        <begin position="103"/>
        <end position="154"/>
    </location>
</feature>
<evidence type="ECO:0000313" key="6">
    <source>
        <dbReference type="EMBL" id="QEA03848.1"/>
    </source>
</evidence>
<dbReference type="InterPro" id="IPR036442">
    <property type="entry name" value="ProQ/FinO_sf"/>
</dbReference>
<evidence type="ECO:0000256" key="3">
    <source>
        <dbReference type="ARBA" id="ARBA00023186"/>
    </source>
</evidence>
<sequence>MSNTPNQKRRRAERARDFLEVLIDRHPNALSRERDHVRPLAIGIQEALRADLDADGELDETPNWLLKQALARYTHSPAYLEAIIAGHRRVGLDGADAGAVTEEAVAHARTRRDEQKARAAERRRQARKSRKRGDGQQNVQERKLQRLADKFNSR</sequence>
<dbReference type="GO" id="GO:0010608">
    <property type="term" value="P:post-transcriptional regulation of gene expression"/>
    <property type="evidence" value="ECO:0007669"/>
    <property type="project" value="InterPro"/>
</dbReference>
<feature type="compositionally biased region" description="Basic and acidic residues" evidence="4">
    <location>
        <begin position="111"/>
        <end position="123"/>
    </location>
</feature>
<evidence type="ECO:0000256" key="1">
    <source>
        <dbReference type="ARBA" id="ARBA00022490"/>
    </source>
</evidence>
<dbReference type="GO" id="GO:0033592">
    <property type="term" value="F:RNA strand annealing activity"/>
    <property type="evidence" value="ECO:0007669"/>
    <property type="project" value="InterPro"/>
</dbReference>
<dbReference type="PANTHER" id="PTHR38106">
    <property type="entry name" value="RNA CHAPERONE PROQ"/>
    <property type="match status" value="1"/>
</dbReference>
<dbReference type="AlphaFoldDB" id="A0A5B8R792"/>
<organism evidence="6">
    <name type="scientific">uncultured organism</name>
    <dbReference type="NCBI Taxonomy" id="155900"/>
    <lineage>
        <taxon>unclassified sequences</taxon>
        <taxon>environmental samples</taxon>
    </lineage>
</organism>
<evidence type="ECO:0000256" key="4">
    <source>
        <dbReference type="SAM" id="MobiDB-lite"/>
    </source>
</evidence>
<evidence type="ECO:0000259" key="5">
    <source>
        <dbReference type="SMART" id="SM00945"/>
    </source>
</evidence>
<feature type="domain" description="ProQ/FinO" evidence="5">
    <location>
        <begin position="10"/>
        <end position="128"/>
    </location>
</feature>
<gene>
    <name evidence="6" type="primary">proQ</name>
    <name evidence="6" type="ORF">KBTEX_00148</name>
</gene>
<dbReference type="InterPro" id="IPR023529">
    <property type="entry name" value="ProQ"/>
</dbReference>
<proteinExistence type="predicted"/>
<reference evidence="6" key="1">
    <citation type="submission" date="2019-06" db="EMBL/GenBank/DDBJ databases">
        <authorList>
            <person name="Murdoch R.W."/>
            <person name="Fathepure B."/>
        </authorList>
    </citation>
    <scope>NUCLEOTIDE SEQUENCE</scope>
</reference>
<keyword evidence="2" id="KW-0694">RNA-binding</keyword>
<dbReference type="EMBL" id="MN079076">
    <property type="protein sequence ID" value="QEA03848.1"/>
    <property type="molecule type" value="Genomic_DNA"/>
</dbReference>
<dbReference type="SMART" id="SM00945">
    <property type="entry name" value="ProQ"/>
    <property type="match status" value="1"/>
</dbReference>